<dbReference type="Gene3D" id="3.40.50.20">
    <property type="match status" value="1"/>
</dbReference>
<evidence type="ECO:0000259" key="2">
    <source>
        <dbReference type="PROSITE" id="PS50975"/>
    </source>
</evidence>
<evidence type="ECO:0000313" key="3">
    <source>
        <dbReference type="EMBL" id="GAA3978171.1"/>
    </source>
</evidence>
<dbReference type="RefSeq" id="WP_344809487.1">
    <property type="nucleotide sequence ID" value="NZ_BAABBO010000022.1"/>
</dbReference>
<gene>
    <name evidence="3" type="ORF">GCM10022278_38570</name>
</gene>
<keyword evidence="4" id="KW-1185">Reference proteome</keyword>
<name>A0ABP7Q8R2_9GAMM</name>
<organism evidence="3 4">
    <name type="scientific">Allohahella marinimesophila</name>
    <dbReference type="NCBI Taxonomy" id="1054972"/>
    <lineage>
        <taxon>Bacteria</taxon>
        <taxon>Pseudomonadati</taxon>
        <taxon>Pseudomonadota</taxon>
        <taxon>Gammaproteobacteria</taxon>
        <taxon>Oceanospirillales</taxon>
        <taxon>Hahellaceae</taxon>
        <taxon>Allohahella</taxon>
    </lineage>
</organism>
<comment type="caution">
    <text evidence="3">The sequence shown here is derived from an EMBL/GenBank/DDBJ whole genome shotgun (WGS) entry which is preliminary data.</text>
</comment>
<keyword evidence="1" id="KW-0547">Nucleotide-binding</keyword>
<evidence type="ECO:0000313" key="4">
    <source>
        <dbReference type="Proteomes" id="UP001501337"/>
    </source>
</evidence>
<dbReference type="EMBL" id="BAABBO010000022">
    <property type="protein sequence ID" value="GAA3978171.1"/>
    <property type="molecule type" value="Genomic_DNA"/>
</dbReference>
<dbReference type="Pfam" id="PF15632">
    <property type="entry name" value="ATPgrasp_Ter"/>
    <property type="match status" value="1"/>
</dbReference>
<evidence type="ECO:0000256" key="1">
    <source>
        <dbReference type="PROSITE-ProRule" id="PRU00409"/>
    </source>
</evidence>
<sequence length="388" mass="42983">METVLVLDAQQRSALAVTRSLGSRGIRVITADTVPESLAGASRFSAGSEVYASPSEPEAFIASINALIKKHSIDVLYPVTEISLYTLLARRDELADTRLPLAPFSTIEQLANKAELVALCNGLGVAAPQSVQYFSAAEAIDDVRGFAYPLIIKPALSRIQIDGQWVNATVRQAADPEEALALLKSEPALQQHPFMIQQCIEGHGAGVFLLYDHGECIAHFTHRRVRERPPSGGVSVLSESVPTDPALLAQSQRILDAVKWHGVAMVEYKVGPDGTAYIMEVNTRFWGSLQLAIDSGVDFPFLLHEATMGRKTRGPEKYRTGNRLRWLMGDFDRLYLVLRNRNSAGNKFSEIVQFMKLLQAGTRYEVNRGGDMQPFWRELKLYWKALRG</sequence>
<dbReference type="Proteomes" id="UP001501337">
    <property type="component" value="Unassembled WGS sequence"/>
</dbReference>
<accession>A0ABP7Q8R2</accession>
<reference evidence="4" key="1">
    <citation type="journal article" date="2019" name="Int. J. Syst. Evol. Microbiol.">
        <title>The Global Catalogue of Microorganisms (GCM) 10K type strain sequencing project: providing services to taxonomists for standard genome sequencing and annotation.</title>
        <authorList>
            <consortium name="The Broad Institute Genomics Platform"/>
            <consortium name="The Broad Institute Genome Sequencing Center for Infectious Disease"/>
            <person name="Wu L."/>
            <person name="Ma J."/>
        </authorList>
    </citation>
    <scope>NUCLEOTIDE SEQUENCE [LARGE SCALE GENOMIC DNA]</scope>
    <source>
        <strain evidence="4">JCM 17555</strain>
    </source>
</reference>
<dbReference type="SUPFAM" id="SSF56059">
    <property type="entry name" value="Glutathione synthetase ATP-binding domain-like"/>
    <property type="match status" value="1"/>
</dbReference>
<protein>
    <submittedName>
        <fullName evidence="3">ATP-grasp domain-containing protein</fullName>
    </submittedName>
</protein>
<keyword evidence="1" id="KW-0067">ATP-binding</keyword>
<dbReference type="PROSITE" id="PS50975">
    <property type="entry name" value="ATP_GRASP"/>
    <property type="match status" value="1"/>
</dbReference>
<proteinExistence type="predicted"/>
<dbReference type="InterPro" id="IPR011761">
    <property type="entry name" value="ATP-grasp"/>
</dbReference>
<feature type="domain" description="ATP-grasp" evidence="2">
    <location>
        <begin position="117"/>
        <end position="308"/>
    </location>
</feature>
<dbReference type="Gene3D" id="3.30.470.20">
    <property type="entry name" value="ATP-grasp fold, B domain"/>
    <property type="match status" value="1"/>
</dbReference>